<dbReference type="UniPathway" id="UPA00028">
    <property type="reaction ID" value="UER00005"/>
</dbReference>
<evidence type="ECO:0000313" key="10">
    <source>
        <dbReference type="EMBL" id="KAB2953083.1"/>
    </source>
</evidence>
<evidence type="ECO:0000256" key="5">
    <source>
        <dbReference type="ARBA" id="ARBA00022741"/>
    </source>
</evidence>
<comment type="pathway">
    <text evidence="1 8">Cofactor biosynthesis; (R)-pantothenate biosynthesis; (R)-pantothenate from (R)-pantoate and beta-alanine: step 1/1.</text>
</comment>
<keyword evidence="5 8" id="KW-0547">Nucleotide-binding</keyword>
<dbReference type="RefSeq" id="WP_151619743.1">
    <property type="nucleotide sequence ID" value="NZ_WBXO01000004.1"/>
</dbReference>
<feature type="binding site" evidence="8">
    <location>
        <position position="177"/>
    </location>
    <ligand>
        <name>ATP</name>
        <dbReference type="ChEBI" id="CHEBI:30616"/>
    </ligand>
</feature>
<feature type="binding site" evidence="8">
    <location>
        <begin position="185"/>
        <end position="188"/>
    </location>
    <ligand>
        <name>ATP</name>
        <dbReference type="ChEBI" id="CHEBI:30616"/>
    </ligand>
</feature>
<comment type="caution">
    <text evidence="10">The sequence shown here is derived from an EMBL/GenBank/DDBJ whole genome shotgun (WGS) entry which is preliminary data.</text>
</comment>
<dbReference type="GO" id="GO:0015940">
    <property type="term" value="P:pantothenate biosynthetic process"/>
    <property type="evidence" value="ECO:0007669"/>
    <property type="project" value="UniProtKB-UniRule"/>
</dbReference>
<comment type="function">
    <text evidence="8">Catalyzes the condensation of pantoate with beta-alanine in an ATP-dependent reaction via a pantoyl-adenylate intermediate.</text>
</comment>
<keyword evidence="4 8" id="KW-0566">Pantothenate biosynthesis</keyword>
<feature type="active site" description="Proton donor" evidence="8">
    <location>
        <position position="37"/>
    </location>
</feature>
<proteinExistence type="inferred from homology"/>
<keyword evidence="8" id="KW-0963">Cytoplasm</keyword>
<protein>
    <recommendedName>
        <fullName evidence="8">Pantothenate synthetase</fullName>
        <shortName evidence="8">PS</shortName>
        <ecNumber evidence="8">6.3.2.1</ecNumber>
    </recommendedName>
    <alternativeName>
        <fullName evidence="8">Pantoate--beta-alanine ligase</fullName>
    </alternativeName>
    <alternativeName>
        <fullName evidence="8">Pantoate-activating enzyme</fullName>
    </alternativeName>
</protein>
<reference evidence="10 11" key="1">
    <citation type="submission" date="2019-10" db="EMBL/GenBank/DDBJ databases">
        <title>Whole-genome sequence of the extremophile Heliorestis acidaminivorans DSM 24790.</title>
        <authorList>
            <person name="Kyndt J.A."/>
            <person name="Meyer T.E."/>
        </authorList>
    </citation>
    <scope>NUCLEOTIDE SEQUENCE [LARGE SCALE GENOMIC DNA]</scope>
    <source>
        <strain evidence="10 11">DSM 24790</strain>
    </source>
</reference>
<dbReference type="Gene3D" id="3.30.1300.10">
    <property type="entry name" value="Pantoate-beta-alanine ligase, C-terminal domain"/>
    <property type="match status" value="1"/>
</dbReference>
<dbReference type="GO" id="GO:0004592">
    <property type="term" value="F:pantoate-beta-alanine ligase activity"/>
    <property type="evidence" value="ECO:0007669"/>
    <property type="project" value="UniProtKB-UniRule"/>
</dbReference>
<keyword evidence="3 8" id="KW-0436">Ligase</keyword>
<feature type="binding site" evidence="8">
    <location>
        <position position="61"/>
    </location>
    <ligand>
        <name>(R)-pantoate</name>
        <dbReference type="ChEBI" id="CHEBI:15980"/>
    </ligand>
</feature>
<feature type="binding site" evidence="8">
    <location>
        <begin position="30"/>
        <end position="37"/>
    </location>
    <ligand>
        <name>ATP</name>
        <dbReference type="ChEBI" id="CHEBI:30616"/>
    </ligand>
</feature>
<evidence type="ECO:0000256" key="2">
    <source>
        <dbReference type="ARBA" id="ARBA00009256"/>
    </source>
</evidence>
<evidence type="ECO:0000256" key="4">
    <source>
        <dbReference type="ARBA" id="ARBA00022655"/>
    </source>
</evidence>
<dbReference type="InterPro" id="IPR003721">
    <property type="entry name" value="Pantoate_ligase"/>
</dbReference>
<dbReference type="FunFam" id="3.40.50.620:FF:000013">
    <property type="entry name" value="Pantothenate synthetase"/>
    <property type="match status" value="1"/>
</dbReference>
<dbReference type="PANTHER" id="PTHR21299">
    <property type="entry name" value="CYTIDYLATE KINASE/PANTOATE-BETA-ALANINE LIGASE"/>
    <property type="match status" value="1"/>
</dbReference>
<evidence type="ECO:0000256" key="3">
    <source>
        <dbReference type="ARBA" id="ARBA00022598"/>
    </source>
</evidence>
<gene>
    <name evidence="8" type="primary">panC</name>
    <name evidence="10" type="ORF">F9B85_07410</name>
</gene>
<keyword evidence="11" id="KW-1185">Reference proteome</keyword>
<feature type="binding site" evidence="8">
    <location>
        <position position="154"/>
    </location>
    <ligand>
        <name>(R)-pantoate</name>
        <dbReference type="ChEBI" id="CHEBI:15980"/>
    </ligand>
</feature>
<comment type="miscellaneous">
    <text evidence="8">The reaction proceeds by a bi uni uni bi ping pong mechanism.</text>
</comment>
<keyword evidence="9" id="KW-0175">Coiled coil</keyword>
<comment type="subunit">
    <text evidence="8">Homodimer.</text>
</comment>
<dbReference type="InterPro" id="IPR014729">
    <property type="entry name" value="Rossmann-like_a/b/a_fold"/>
</dbReference>
<feature type="binding site" evidence="8">
    <location>
        <position position="61"/>
    </location>
    <ligand>
        <name>beta-alanine</name>
        <dbReference type="ChEBI" id="CHEBI:57966"/>
    </ligand>
</feature>
<evidence type="ECO:0000313" key="11">
    <source>
        <dbReference type="Proteomes" id="UP000468766"/>
    </source>
</evidence>
<dbReference type="CDD" id="cd00560">
    <property type="entry name" value="PanC"/>
    <property type="match status" value="1"/>
</dbReference>
<feature type="binding site" evidence="8">
    <location>
        <begin position="148"/>
        <end position="151"/>
    </location>
    <ligand>
        <name>ATP</name>
        <dbReference type="ChEBI" id="CHEBI:30616"/>
    </ligand>
</feature>
<dbReference type="GO" id="GO:0005524">
    <property type="term" value="F:ATP binding"/>
    <property type="evidence" value="ECO:0007669"/>
    <property type="project" value="UniProtKB-KW"/>
</dbReference>
<dbReference type="NCBIfam" id="TIGR00018">
    <property type="entry name" value="panC"/>
    <property type="match status" value="1"/>
</dbReference>
<dbReference type="AlphaFoldDB" id="A0A6I0EUT6"/>
<organism evidence="10 11">
    <name type="scientific">Heliorestis acidaminivorans</name>
    <dbReference type="NCBI Taxonomy" id="553427"/>
    <lineage>
        <taxon>Bacteria</taxon>
        <taxon>Bacillati</taxon>
        <taxon>Bacillota</taxon>
        <taxon>Clostridia</taxon>
        <taxon>Eubacteriales</taxon>
        <taxon>Heliobacteriaceae</taxon>
        <taxon>Heliorestis</taxon>
    </lineage>
</organism>
<evidence type="ECO:0000256" key="1">
    <source>
        <dbReference type="ARBA" id="ARBA00004990"/>
    </source>
</evidence>
<evidence type="ECO:0000256" key="8">
    <source>
        <dbReference type="HAMAP-Rule" id="MF_00158"/>
    </source>
</evidence>
<evidence type="ECO:0000256" key="9">
    <source>
        <dbReference type="SAM" id="Coils"/>
    </source>
</evidence>
<comment type="catalytic activity">
    <reaction evidence="7 8">
        <text>(R)-pantoate + beta-alanine + ATP = (R)-pantothenate + AMP + diphosphate + H(+)</text>
        <dbReference type="Rhea" id="RHEA:10912"/>
        <dbReference type="ChEBI" id="CHEBI:15378"/>
        <dbReference type="ChEBI" id="CHEBI:15980"/>
        <dbReference type="ChEBI" id="CHEBI:29032"/>
        <dbReference type="ChEBI" id="CHEBI:30616"/>
        <dbReference type="ChEBI" id="CHEBI:33019"/>
        <dbReference type="ChEBI" id="CHEBI:57966"/>
        <dbReference type="ChEBI" id="CHEBI:456215"/>
        <dbReference type="EC" id="6.3.2.1"/>
    </reaction>
</comment>
<dbReference type="Gene3D" id="3.40.50.620">
    <property type="entry name" value="HUPs"/>
    <property type="match status" value="1"/>
</dbReference>
<evidence type="ECO:0000256" key="6">
    <source>
        <dbReference type="ARBA" id="ARBA00022840"/>
    </source>
</evidence>
<keyword evidence="6 8" id="KW-0067">ATP-binding</keyword>
<sequence length="282" mass="31663">MLLLTTLADMKAWITARRKEGKKIGLVPTMGYLHQGHMALVTSAKRDCDAVVLSIFVNPLQFGQGEDYEVYPRDLKRDSQLAQEAGVDVIFAPTVPEMYPRGKQKTFVEVEKLTERLCGASRPGHFRGVTTVVTKLFNIITPDYAYFGQKDAQQVAVIRRMAEDLNMNVQIEVLPIVREADGLALSSRNVYLLGTERESARVLYQALEKAQQEIAQGEKDASMLLKVMTRMIEQCDKAKIDYIEIVDAFTMEPIQKLEGSCLIAMAVYIGKTRLIDNVLVEV</sequence>
<dbReference type="OrthoDB" id="9773087at2"/>
<dbReference type="PANTHER" id="PTHR21299:SF1">
    <property type="entry name" value="PANTOATE--BETA-ALANINE LIGASE"/>
    <property type="match status" value="1"/>
</dbReference>
<dbReference type="GO" id="GO:0005829">
    <property type="term" value="C:cytosol"/>
    <property type="evidence" value="ECO:0007669"/>
    <property type="project" value="TreeGrafter"/>
</dbReference>
<name>A0A6I0EUT6_9FIRM</name>
<dbReference type="InterPro" id="IPR042176">
    <property type="entry name" value="Pantoate_ligase_C"/>
</dbReference>
<feature type="coiled-coil region" evidence="9">
    <location>
        <begin position="200"/>
        <end position="227"/>
    </location>
</feature>
<dbReference type="HAMAP" id="MF_00158">
    <property type="entry name" value="PanC"/>
    <property type="match status" value="1"/>
</dbReference>
<dbReference type="EMBL" id="WBXO01000004">
    <property type="protein sequence ID" value="KAB2953083.1"/>
    <property type="molecule type" value="Genomic_DNA"/>
</dbReference>
<dbReference type="FunFam" id="3.30.1300.10:FF:000001">
    <property type="entry name" value="Pantothenate synthetase"/>
    <property type="match status" value="1"/>
</dbReference>
<comment type="subcellular location">
    <subcellularLocation>
        <location evidence="8">Cytoplasm</location>
    </subcellularLocation>
</comment>
<evidence type="ECO:0000256" key="7">
    <source>
        <dbReference type="ARBA" id="ARBA00048258"/>
    </source>
</evidence>
<dbReference type="Pfam" id="PF02569">
    <property type="entry name" value="Pantoate_ligase"/>
    <property type="match status" value="1"/>
</dbReference>
<dbReference type="SUPFAM" id="SSF52374">
    <property type="entry name" value="Nucleotidylyl transferase"/>
    <property type="match status" value="1"/>
</dbReference>
<accession>A0A6I0EUT6</accession>
<dbReference type="EC" id="6.3.2.1" evidence="8"/>
<comment type="similarity">
    <text evidence="2 8">Belongs to the pantothenate synthetase family.</text>
</comment>
<dbReference type="Proteomes" id="UP000468766">
    <property type="component" value="Unassembled WGS sequence"/>
</dbReference>